<gene>
    <name evidence="1" type="ORF">SVUK_LOCUS5228</name>
</gene>
<dbReference type="AlphaFoldDB" id="A0A3P7IBJ0"/>
<accession>A0A3P7IBJ0</accession>
<organism evidence="1 2">
    <name type="scientific">Strongylus vulgaris</name>
    <name type="common">Blood worm</name>
    <dbReference type="NCBI Taxonomy" id="40348"/>
    <lineage>
        <taxon>Eukaryota</taxon>
        <taxon>Metazoa</taxon>
        <taxon>Ecdysozoa</taxon>
        <taxon>Nematoda</taxon>
        <taxon>Chromadorea</taxon>
        <taxon>Rhabditida</taxon>
        <taxon>Rhabditina</taxon>
        <taxon>Rhabditomorpha</taxon>
        <taxon>Strongyloidea</taxon>
        <taxon>Strongylidae</taxon>
        <taxon>Strongylus</taxon>
    </lineage>
</organism>
<name>A0A3P7IBJ0_STRVU</name>
<sequence length="85" mass="9362">MLFSLLLINVCAAADSGSTAPSVELTSVDYSATSTSDNKGMVVGESLFRRNRAHESNVLFKTSFKSASNLLHRSEIEQKTMRMFK</sequence>
<evidence type="ECO:0000313" key="2">
    <source>
        <dbReference type="Proteomes" id="UP000270094"/>
    </source>
</evidence>
<dbReference type="EMBL" id="UYYB01015236">
    <property type="protein sequence ID" value="VDM70230.1"/>
    <property type="molecule type" value="Genomic_DNA"/>
</dbReference>
<dbReference type="Proteomes" id="UP000270094">
    <property type="component" value="Unassembled WGS sequence"/>
</dbReference>
<dbReference type="OrthoDB" id="10474767at2759"/>
<protein>
    <submittedName>
        <fullName evidence="1">Uncharacterized protein</fullName>
    </submittedName>
</protein>
<evidence type="ECO:0000313" key="1">
    <source>
        <dbReference type="EMBL" id="VDM70230.1"/>
    </source>
</evidence>
<keyword evidence="2" id="KW-1185">Reference proteome</keyword>
<proteinExistence type="predicted"/>
<reference evidence="1 2" key="1">
    <citation type="submission" date="2018-11" db="EMBL/GenBank/DDBJ databases">
        <authorList>
            <consortium name="Pathogen Informatics"/>
        </authorList>
    </citation>
    <scope>NUCLEOTIDE SEQUENCE [LARGE SCALE GENOMIC DNA]</scope>
</reference>